<feature type="compositionally biased region" description="Basic and acidic residues" evidence="10">
    <location>
        <begin position="44"/>
        <end position="53"/>
    </location>
</feature>
<keyword evidence="3" id="KW-0813">Transport</keyword>
<name>A0AAN7YAN6_9EURO</name>
<feature type="region of interest" description="Disordered" evidence="10">
    <location>
        <begin position="1"/>
        <end position="71"/>
    </location>
</feature>
<dbReference type="InterPro" id="IPR030671">
    <property type="entry name" value="Sec61-beta/Sbh"/>
</dbReference>
<evidence type="ECO:0000256" key="4">
    <source>
        <dbReference type="ARBA" id="ARBA00022692"/>
    </source>
</evidence>
<comment type="subcellular location">
    <subcellularLocation>
        <location evidence="1">Endoplasmic reticulum membrane</location>
        <topology evidence="1">Single-pass membrane protein</topology>
    </subcellularLocation>
</comment>
<dbReference type="Pfam" id="PF14223">
    <property type="entry name" value="Retrotran_gag_2"/>
    <property type="match status" value="1"/>
</dbReference>
<gene>
    <name evidence="11" type="primary">SBH1</name>
    <name evidence="11" type="ORF">LTR05_001593</name>
</gene>
<proteinExistence type="inferred from homology"/>
<dbReference type="EMBL" id="JAVRRJ010000001">
    <property type="protein sequence ID" value="KAK5091410.1"/>
    <property type="molecule type" value="Genomic_DNA"/>
</dbReference>
<keyword evidence="9" id="KW-0472">Membrane</keyword>
<sequence length="324" mass="36284">MADASSPVTSDQENSSTPAKGGSTSVLRASSPPGGPRSAIRRRAAADHKETVKNARPSSTRAAGAGGSSGTMLRLYTDESPGLKVDPMVILFLSLGFIFSVVALHSDYEVATLEASLGYPRWARELRHVATRQGLWEYLTGEFELKAQPDWKDDTKYPDIEEGCALLEQDHDDYKVQKEGIRRAWAILRSTVGITVGRTTYDYSTPAEAFKAMTDRYKDTDYNIRKLSYNRMEAMRLSSNQTMCNFIYEIQSCAQDIIDAGGSYSDEQVIFKIGRSLPKRYDSFVMHHIESVEMPPKFNVIADRLVALERKFLERKQARGKKGR</sequence>
<protein>
    <submittedName>
        <fullName evidence="11">Arf guanine nucleotide exchange factor sbh1</fullName>
    </submittedName>
</protein>
<keyword evidence="12" id="KW-1185">Reference proteome</keyword>
<dbReference type="PANTHER" id="PTHR13509">
    <property type="entry name" value="SEC61 SUBUNIT BETA"/>
    <property type="match status" value="1"/>
</dbReference>
<dbReference type="InterPro" id="IPR016482">
    <property type="entry name" value="SecG/Sec61-beta/Sbh"/>
</dbReference>
<evidence type="ECO:0000256" key="3">
    <source>
        <dbReference type="ARBA" id="ARBA00022448"/>
    </source>
</evidence>
<comment type="caution">
    <text evidence="11">The sequence shown here is derived from an EMBL/GenBank/DDBJ whole genome shotgun (WGS) entry which is preliminary data.</text>
</comment>
<dbReference type="GO" id="GO:0005784">
    <property type="term" value="C:Sec61 translocon complex"/>
    <property type="evidence" value="ECO:0007669"/>
    <property type="project" value="InterPro"/>
</dbReference>
<evidence type="ECO:0000256" key="8">
    <source>
        <dbReference type="ARBA" id="ARBA00023010"/>
    </source>
</evidence>
<evidence type="ECO:0000313" key="12">
    <source>
        <dbReference type="Proteomes" id="UP001309876"/>
    </source>
</evidence>
<keyword evidence="5" id="KW-0256">Endoplasmic reticulum</keyword>
<organism evidence="11 12">
    <name type="scientific">Lithohypha guttulata</name>
    <dbReference type="NCBI Taxonomy" id="1690604"/>
    <lineage>
        <taxon>Eukaryota</taxon>
        <taxon>Fungi</taxon>
        <taxon>Dikarya</taxon>
        <taxon>Ascomycota</taxon>
        <taxon>Pezizomycotina</taxon>
        <taxon>Eurotiomycetes</taxon>
        <taxon>Chaetothyriomycetidae</taxon>
        <taxon>Chaetothyriales</taxon>
        <taxon>Trichomeriaceae</taxon>
        <taxon>Lithohypha</taxon>
    </lineage>
</organism>
<evidence type="ECO:0000256" key="7">
    <source>
        <dbReference type="ARBA" id="ARBA00022989"/>
    </source>
</evidence>
<evidence type="ECO:0000313" key="11">
    <source>
        <dbReference type="EMBL" id="KAK5091410.1"/>
    </source>
</evidence>
<dbReference type="GO" id="GO:0006886">
    <property type="term" value="P:intracellular protein transport"/>
    <property type="evidence" value="ECO:0007669"/>
    <property type="project" value="InterPro"/>
</dbReference>
<accession>A0AAN7YAN6</accession>
<evidence type="ECO:0000256" key="1">
    <source>
        <dbReference type="ARBA" id="ARBA00004389"/>
    </source>
</evidence>
<feature type="compositionally biased region" description="Polar residues" evidence="10">
    <location>
        <begin position="1"/>
        <end position="28"/>
    </location>
</feature>
<evidence type="ECO:0000256" key="2">
    <source>
        <dbReference type="ARBA" id="ARBA00006103"/>
    </source>
</evidence>
<evidence type="ECO:0000256" key="10">
    <source>
        <dbReference type="SAM" id="MobiDB-lite"/>
    </source>
</evidence>
<keyword evidence="4" id="KW-0812">Transmembrane</keyword>
<keyword evidence="6" id="KW-0653">Protein transport</keyword>
<keyword evidence="8" id="KW-0811">Translocation</keyword>
<dbReference type="Pfam" id="PF03911">
    <property type="entry name" value="Sec61_beta"/>
    <property type="match status" value="1"/>
</dbReference>
<evidence type="ECO:0000256" key="6">
    <source>
        <dbReference type="ARBA" id="ARBA00022927"/>
    </source>
</evidence>
<reference evidence="11 12" key="1">
    <citation type="submission" date="2023-08" db="EMBL/GenBank/DDBJ databases">
        <title>Black Yeasts Isolated from many extreme environments.</title>
        <authorList>
            <person name="Coleine C."/>
            <person name="Stajich J.E."/>
            <person name="Selbmann L."/>
        </authorList>
    </citation>
    <scope>NUCLEOTIDE SEQUENCE [LARGE SCALE GENOMIC DNA]</scope>
    <source>
        <strain evidence="11 12">CCFEE 5910</strain>
    </source>
</reference>
<evidence type="ECO:0000256" key="5">
    <source>
        <dbReference type="ARBA" id="ARBA00022824"/>
    </source>
</evidence>
<comment type="similarity">
    <text evidence="2">Belongs to the SEC61-beta family.</text>
</comment>
<dbReference type="AlphaFoldDB" id="A0AAN7YAN6"/>
<dbReference type="Proteomes" id="UP001309876">
    <property type="component" value="Unassembled WGS sequence"/>
</dbReference>
<keyword evidence="7" id="KW-1133">Transmembrane helix</keyword>
<evidence type="ECO:0000256" key="9">
    <source>
        <dbReference type="ARBA" id="ARBA00023136"/>
    </source>
</evidence>